<sequence length="154" mass="16993">MRDLFYAGPLSPEIGALLEQAMGAYADTAKAEQLLRQAWDEAPEALPVYFSLYKFYFYKGRLEEAEAAARAALASAARQGGFPEDYERLTPDTTDWGRYDSPQHFYLFSLKALAFIRLRQGDLAGCRKILAKLNELDRADTVGGSVIGAMAAGL</sequence>
<protein>
    <submittedName>
        <fullName evidence="1">Uncharacterized 19.8 kDa protein in nifW 5'region</fullName>
    </submittedName>
</protein>
<dbReference type="SUPFAM" id="SSF48452">
    <property type="entry name" value="TPR-like"/>
    <property type="match status" value="1"/>
</dbReference>
<dbReference type="EMBL" id="OZ026884">
    <property type="protein sequence ID" value="CAL1240498.1"/>
    <property type="molecule type" value="Genomic_DNA"/>
</dbReference>
<organism evidence="1 2">
    <name type="scientific">Candidatus Methylocalor cossyra</name>
    <dbReference type="NCBI Taxonomy" id="3108543"/>
    <lineage>
        <taxon>Bacteria</taxon>
        <taxon>Pseudomonadati</taxon>
        <taxon>Pseudomonadota</taxon>
        <taxon>Gammaproteobacteria</taxon>
        <taxon>Methylococcales</taxon>
        <taxon>Methylococcaceae</taxon>
        <taxon>Candidatus Methylocalor</taxon>
    </lineage>
</organism>
<name>A0ABM9NIQ8_9GAMM</name>
<dbReference type="Proteomes" id="UP001497493">
    <property type="component" value="Chromosome"/>
</dbReference>
<proteinExistence type="predicted"/>
<dbReference type="RefSeq" id="WP_348757091.1">
    <property type="nucleotide sequence ID" value="NZ_OZ026884.1"/>
</dbReference>
<gene>
    <name evidence="1" type="ORF">MECH1_V1_1722</name>
</gene>
<dbReference type="InterPro" id="IPR011990">
    <property type="entry name" value="TPR-like_helical_dom_sf"/>
</dbReference>
<reference evidence="1 2" key="1">
    <citation type="submission" date="2024-04" db="EMBL/GenBank/DDBJ databases">
        <authorList>
            <person name="Cremers G."/>
        </authorList>
    </citation>
    <scope>NUCLEOTIDE SEQUENCE [LARGE SCALE GENOMIC DNA]</scope>
    <source>
        <strain evidence="1">MeCH1-AG</strain>
    </source>
</reference>
<dbReference type="Gene3D" id="1.25.40.10">
    <property type="entry name" value="Tetratricopeptide repeat domain"/>
    <property type="match status" value="1"/>
</dbReference>
<evidence type="ECO:0000313" key="2">
    <source>
        <dbReference type="Proteomes" id="UP001497493"/>
    </source>
</evidence>
<accession>A0ABM9NIQ8</accession>
<keyword evidence="2" id="KW-1185">Reference proteome</keyword>
<evidence type="ECO:0000313" key="1">
    <source>
        <dbReference type="EMBL" id="CAL1240498.1"/>
    </source>
</evidence>